<keyword evidence="3" id="KW-1185">Reference proteome</keyword>
<reference evidence="2" key="2">
    <citation type="submission" date="2018-05" db="EMBL/GenBank/DDBJ databases">
        <title>OmerRS3 (Oryza meridionalis Reference Sequence Version 3).</title>
        <authorList>
            <person name="Zhang J."/>
            <person name="Kudrna D."/>
            <person name="Lee S."/>
            <person name="Talag J."/>
            <person name="Welchert J."/>
            <person name="Wing R.A."/>
        </authorList>
    </citation>
    <scope>NUCLEOTIDE SEQUENCE [LARGE SCALE GENOMIC DNA]</scope>
    <source>
        <strain evidence="2">cv. OR44</strain>
    </source>
</reference>
<feature type="compositionally biased region" description="Basic residues" evidence="1">
    <location>
        <begin position="13"/>
        <end position="22"/>
    </location>
</feature>
<name>A0A0E0EL16_9ORYZ</name>
<organism evidence="2">
    <name type="scientific">Oryza meridionalis</name>
    <dbReference type="NCBI Taxonomy" id="40149"/>
    <lineage>
        <taxon>Eukaryota</taxon>
        <taxon>Viridiplantae</taxon>
        <taxon>Streptophyta</taxon>
        <taxon>Embryophyta</taxon>
        <taxon>Tracheophyta</taxon>
        <taxon>Spermatophyta</taxon>
        <taxon>Magnoliopsida</taxon>
        <taxon>Liliopsida</taxon>
        <taxon>Poales</taxon>
        <taxon>Poaceae</taxon>
        <taxon>BOP clade</taxon>
        <taxon>Oryzoideae</taxon>
        <taxon>Oryzeae</taxon>
        <taxon>Oryzinae</taxon>
        <taxon>Oryza</taxon>
    </lineage>
</organism>
<dbReference type="EnsemblPlants" id="OMERI08G10980.1">
    <property type="protein sequence ID" value="OMERI08G10980.1"/>
    <property type="gene ID" value="OMERI08G10980"/>
</dbReference>
<feature type="region of interest" description="Disordered" evidence="1">
    <location>
        <begin position="1"/>
        <end position="50"/>
    </location>
</feature>
<dbReference type="Gramene" id="OMERI08G10980.1">
    <property type="protein sequence ID" value="OMERI08G10980.1"/>
    <property type="gene ID" value="OMERI08G10980"/>
</dbReference>
<proteinExistence type="predicted"/>
<feature type="compositionally biased region" description="Basic residues" evidence="1">
    <location>
        <begin position="29"/>
        <end position="38"/>
    </location>
</feature>
<dbReference type="HOGENOM" id="CLU_2065259_0_0_1"/>
<feature type="compositionally biased region" description="Basic and acidic residues" evidence="1">
    <location>
        <begin position="39"/>
        <end position="50"/>
    </location>
</feature>
<sequence length="119" mass="13939">MAKGDTGGELRRAARSGRHRRRLSGDGPRHRRGRRASPRRCDAGDGDGKGLEWREQRWVTAGGRWEAAALGFVWICRRLYVIYGVHVHCWFIYLFTELCCWWYCCLSRYLTYSPWNPTS</sequence>
<evidence type="ECO:0000313" key="2">
    <source>
        <dbReference type="EnsemblPlants" id="OMERI08G10980.1"/>
    </source>
</evidence>
<dbReference type="AlphaFoldDB" id="A0A0E0EL16"/>
<accession>A0A0E0EL16</accession>
<feature type="compositionally biased region" description="Basic and acidic residues" evidence="1">
    <location>
        <begin position="1"/>
        <end position="12"/>
    </location>
</feature>
<dbReference type="Proteomes" id="UP000008021">
    <property type="component" value="Chromosome 8"/>
</dbReference>
<evidence type="ECO:0000256" key="1">
    <source>
        <dbReference type="SAM" id="MobiDB-lite"/>
    </source>
</evidence>
<protein>
    <submittedName>
        <fullName evidence="2">Uncharacterized protein</fullName>
    </submittedName>
</protein>
<reference evidence="2" key="1">
    <citation type="submission" date="2015-04" db="UniProtKB">
        <authorList>
            <consortium name="EnsemblPlants"/>
        </authorList>
    </citation>
    <scope>IDENTIFICATION</scope>
</reference>
<evidence type="ECO:0000313" key="3">
    <source>
        <dbReference type="Proteomes" id="UP000008021"/>
    </source>
</evidence>